<dbReference type="PANTHER" id="PTHR30383">
    <property type="entry name" value="THIOESTERASE 1/PROTEASE 1/LYSOPHOSPHOLIPASE L1"/>
    <property type="match status" value="1"/>
</dbReference>
<dbReference type="GO" id="GO:0016788">
    <property type="term" value="F:hydrolase activity, acting on ester bonds"/>
    <property type="evidence" value="ECO:0007669"/>
    <property type="project" value="UniProtKB-ARBA"/>
</dbReference>
<dbReference type="InterPro" id="IPR036514">
    <property type="entry name" value="SGNH_hydro_sf"/>
</dbReference>
<dbReference type="Pfam" id="PF13472">
    <property type="entry name" value="Lipase_GDSL_2"/>
    <property type="match status" value="1"/>
</dbReference>
<dbReference type="AlphaFoldDB" id="A0A317C4Q2"/>
<reference evidence="2 3" key="1">
    <citation type="submission" date="2018-05" db="EMBL/GenBank/DDBJ databases">
        <title>Leucothrix arctica sp. nov., isolated from Arctic seawater.</title>
        <authorList>
            <person name="Choi A."/>
            <person name="Baek K."/>
        </authorList>
    </citation>
    <scope>NUCLEOTIDE SEQUENCE [LARGE SCALE GENOMIC DNA]</scope>
    <source>
        <strain evidence="2 3">IMCC9719</strain>
    </source>
</reference>
<dbReference type="CDD" id="cd01839">
    <property type="entry name" value="SGNH_arylesterase_like"/>
    <property type="match status" value="1"/>
</dbReference>
<feature type="domain" description="SGNH hydrolase-type esterase" evidence="1">
    <location>
        <begin position="6"/>
        <end position="194"/>
    </location>
</feature>
<organism evidence="2 3">
    <name type="scientific">Leucothrix arctica</name>
    <dbReference type="NCBI Taxonomy" id="1481894"/>
    <lineage>
        <taxon>Bacteria</taxon>
        <taxon>Pseudomonadati</taxon>
        <taxon>Pseudomonadota</taxon>
        <taxon>Gammaproteobacteria</taxon>
        <taxon>Thiotrichales</taxon>
        <taxon>Thiotrichaceae</taxon>
        <taxon>Leucothrix</taxon>
    </lineage>
</organism>
<evidence type="ECO:0000313" key="2">
    <source>
        <dbReference type="EMBL" id="PWQ93181.1"/>
    </source>
</evidence>
<accession>A0A317C4Q2</accession>
<dbReference type="InterPro" id="IPR051532">
    <property type="entry name" value="Ester_Hydrolysis_Enzymes"/>
</dbReference>
<keyword evidence="3" id="KW-1185">Reference proteome</keyword>
<dbReference type="Gene3D" id="3.40.50.1110">
    <property type="entry name" value="SGNH hydrolase"/>
    <property type="match status" value="1"/>
</dbReference>
<dbReference type="InterPro" id="IPR013830">
    <property type="entry name" value="SGNH_hydro"/>
</dbReference>
<name>A0A317C4Q2_9GAMM</name>
<dbReference type="EMBL" id="QGKL01000043">
    <property type="protein sequence ID" value="PWQ93181.1"/>
    <property type="molecule type" value="Genomic_DNA"/>
</dbReference>
<gene>
    <name evidence="2" type="ORF">DKT75_21075</name>
</gene>
<dbReference type="RefSeq" id="WP_109826790.1">
    <property type="nucleotide sequence ID" value="NZ_QGKL01000043.1"/>
</dbReference>
<evidence type="ECO:0000313" key="3">
    <source>
        <dbReference type="Proteomes" id="UP000245506"/>
    </source>
</evidence>
<sequence length="213" mass="23351">MYRVMCFGDSNTWGYAPENGERFDRHTRWTGVMHDYLGEDFELVEEGMNGRTTVWDDPVDGLMSGLNYLAPCLKSQKPLDLVLLMLGTNDLKDRYCVTAPEIAKSVARLVKVIQQSDCGPQGAAPNVVLMAPPPTILGLDGVGIRVNGSAKSQGFADHYAEVAKELNCKFFDVGSWIESSHVDGVHFSAESHQVLGQAMAEVVARLAKEKKTS</sequence>
<keyword evidence="2" id="KW-0378">Hydrolase</keyword>
<proteinExistence type="predicted"/>
<evidence type="ECO:0000259" key="1">
    <source>
        <dbReference type="Pfam" id="PF13472"/>
    </source>
</evidence>
<dbReference type="OrthoDB" id="164654at2"/>
<comment type="caution">
    <text evidence="2">The sequence shown here is derived from an EMBL/GenBank/DDBJ whole genome shotgun (WGS) entry which is preliminary data.</text>
</comment>
<dbReference type="PANTHER" id="PTHR30383:SF29">
    <property type="entry name" value="SGNH HYDROLASE-TYPE ESTERASE DOMAIN-CONTAINING PROTEIN"/>
    <property type="match status" value="1"/>
</dbReference>
<dbReference type="SUPFAM" id="SSF52266">
    <property type="entry name" value="SGNH hydrolase"/>
    <property type="match status" value="1"/>
</dbReference>
<dbReference type="Proteomes" id="UP000245506">
    <property type="component" value="Unassembled WGS sequence"/>
</dbReference>
<protein>
    <submittedName>
        <fullName evidence="2">Hydrolase</fullName>
    </submittedName>
</protein>